<dbReference type="PANTHER" id="PTHR43077:SF10">
    <property type="entry name" value="TRANSPORT PERMEASE PROTEIN"/>
    <property type="match status" value="1"/>
</dbReference>
<dbReference type="Pfam" id="PF12698">
    <property type="entry name" value="ABC2_membrane_3"/>
    <property type="match status" value="1"/>
</dbReference>
<dbReference type="RefSeq" id="WP_058613578.1">
    <property type="nucleotide sequence ID" value="NZ_LDRV01000028.1"/>
</dbReference>
<feature type="domain" description="ABC-2 type transporter transmembrane" evidence="6">
    <location>
        <begin position="16"/>
        <end position="134"/>
    </location>
</feature>
<keyword evidence="2 5" id="KW-0812">Transmembrane</keyword>
<dbReference type="Proteomes" id="UP000072189">
    <property type="component" value="Unassembled WGS sequence"/>
</dbReference>
<evidence type="ECO:0000256" key="3">
    <source>
        <dbReference type="ARBA" id="ARBA00022989"/>
    </source>
</evidence>
<reference evidence="7 8" key="1">
    <citation type="journal article" date="2016" name="Front. Microbiol.">
        <title>Genomic Resource of Rice Seed Associated Bacteria.</title>
        <authorList>
            <person name="Midha S."/>
            <person name="Bansal K."/>
            <person name="Sharma S."/>
            <person name="Kumar N."/>
            <person name="Patil P.P."/>
            <person name="Chaudhry V."/>
            <person name="Patil P.B."/>
        </authorList>
    </citation>
    <scope>NUCLEOTIDE SEQUENCE [LARGE SCALE GENOMIC DNA]</scope>
    <source>
        <strain evidence="7 8">RSA3</strain>
    </source>
</reference>
<dbReference type="Gene3D" id="3.40.1710.10">
    <property type="entry name" value="abc type-2 transporter like domain"/>
    <property type="match status" value="1"/>
</dbReference>
<evidence type="ECO:0000256" key="4">
    <source>
        <dbReference type="ARBA" id="ARBA00023136"/>
    </source>
</evidence>
<dbReference type="AlphaFoldDB" id="A0A147FA11"/>
<dbReference type="GO" id="GO:0016020">
    <property type="term" value="C:membrane"/>
    <property type="evidence" value="ECO:0007669"/>
    <property type="project" value="UniProtKB-SubCell"/>
</dbReference>
<dbReference type="PATRIC" id="fig|2033.7.peg.1653"/>
<protein>
    <submittedName>
        <fullName evidence="7">Membrane protein</fullName>
    </submittedName>
</protein>
<keyword evidence="3 5" id="KW-1133">Transmembrane helix</keyword>
<dbReference type="SUPFAM" id="SSF58104">
    <property type="entry name" value="Methyl-accepting chemotaxis protein (MCP) signaling domain"/>
    <property type="match status" value="1"/>
</dbReference>
<name>A0A147FA11_MICTE</name>
<feature type="transmembrane region" description="Helical" evidence="5">
    <location>
        <begin position="579"/>
        <end position="603"/>
    </location>
</feature>
<feature type="transmembrane region" description="Helical" evidence="5">
    <location>
        <begin position="502"/>
        <end position="527"/>
    </location>
</feature>
<keyword evidence="4 5" id="KW-0472">Membrane</keyword>
<dbReference type="NCBIfam" id="TIGR03061">
    <property type="entry name" value="pip_yhgE_Nterm"/>
    <property type="match status" value="1"/>
</dbReference>
<evidence type="ECO:0000313" key="8">
    <source>
        <dbReference type="Proteomes" id="UP000072189"/>
    </source>
</evidence>
<evidence type="ECO:0000259" key="6">
    <source>
        <dbReference type="Pfam" id="PF12698"/>
    </source>
</evidence>
<dbReference type="GO" id="GO:0140359">
    <property type="term" value="F:ABC-type transporter activity"/>
    <property type="evidence" value="ECO:0007669"/>
    <property type="project" value="InterPro"/>
</dbReference>
<accession>A0A147FA11</accession>
<sequence length="696" mass="68022">MTLPVERSRSRRPVTWRTLVGVLLLPAVIGGILVGALYNPTDRLENITAAVVNDDKAVELNGQLVPLGRQLTGGLVKGADDQASNIDWVISNDEDAAAGLKDGTYTAVVTIPENFTAASLSTRPGETPEKATIDVATAPNARVVDGAITATLASTASSVFGTELSSQYLKNVFLGFTTLSDQLGSAASGAHQLADGAGQAATGANGLRDGLGQLSSGADQLADGAGQLAAGAGPLADGASQIASGATALAGGTRDAASGVGKLASGADGIAAGNQQLATEINGIADQIPPGFADAATKLSEAAPQVNTALVDAAAALQKAADECTGTAEQCAALRQASDDANKALPQATETVTKIGQLAGQAAQLPAGIRTIADANQKLADGATGLAGGARDAESGLNTIAGGIDGLSGGANQLADGARQFGTGASALSSGASQLASGASDAETGAGQLADGVSQVASGTSSLASGLDSAVAQLPKYSDAQATTLADVVADPVSATGTSDSLFGAAAVPLLAMAVLWFGGLASFVAFQAVSARALTSRRPSALVALRGFAPAALVGAVQGLLVAGVVQVASKYDWGDWALFALVCVVAGVAFAAVHQALIALFGGAGRWIAAIIGSLALAATIVSTVPPVLAGVASLLPTSPAYDAMLGALSSAGGVGAGVAGLAVWGVLALIVTTLVVVRRRTTSARAAAVLAAA</sequence>
<dbReference type="InterPro" id="IPR023908">
    <property type="entry name" value="xxxLxxG_rpt"/>
</dbReference>
<proteinExistence type="predicted"/>
<comment type="subcellular location">
    <subcellularLocation>
        <location evidence="1">Membrane</location>
        <topology evidence="1">Multi-pass membrane protein</topology>
    </subcellularLocation>
</comment>
<evidence type="ECO:0000313" key="7">
    <source>
        <dbReference type="EMBL" id="KTS13340.1"/>
    </source>
</evidence>
<feature type="transmembrane region" description="Helical" evidence="5">
    <location>
        <begin position="657"/>
        <end position="680"/>
    </location>
</feature>
<evidence type="ECO:0000256" key="5">
    <source>
        <dbReference type="SAM" id="Phobius"/>
    </source>
</evidence>
<dbReference type="InterPro" id="IPR013525">
    <property type="entry name" value="ABC2_TM"/>
</dbReference>
<gene>
    <name evidence="7" type="ORF">RSA3_05355</name>
</gene>
<dbReference type="EMBL" id="LDRV01000028">
    <property type="protein sequence ID" value="KTS13340.1"/>
    <property type="molecule type" value="Genomic_DNA"/>
</dbReference>
<dbReference type="InterPro" id="IPR051328">
    <property type="entry name" value="T7SS_ABC-Transporter"/>
</dbReference>
<dbReference type="Gene3D" id="1.10.287.950">
    <property type="entry name" value="Methyl-accepting chemotaxis protein"/>
    <property type="match status" value="1"/>
</dbReference>
<feature type="transmembrane region" description="Helical" evidence="5">
    <location>
        <begin position="548"/>
        <end position="567"/>
    </location>
</feature>
<organism evidence="7 8">
    <name type="scientific">Microbacterium testaceum</name>
    <name type="common">Aureobacterium testaceum</name>
    <name type="synonym">Brevibacterium testaceum</name>
    <dbReference type="NCBI Taxonomy" id="2033"/>
    <lineage>
        <taxon>Bacteria</taxon>
        <taxon>Bacillati</taxon>
        <taxon>Actinomycetota</taxon>
        <taxon>Actinomycetes</taxon>
        <taxon>Micrococcales</taxon>
        <taxon>Microbacteriaceae</taxon>
        <taxon>Microbacterium</taxon>
    </lineage>
</organism>
<dbReference type="InterPro" id="IPR017500">
    <property type="entry name" value="Phage_infect_YhgE_N"/>
</dbReference>
<comment type="caution">
    <text evidence="7">The sequence shown here is derived from an EMBL/GenBank/DDBJ whole genome shotgun (WGS) entry which is preliminary data.</text>
</comment>
<feature type="transmembrane region" description="Helical" evidence="5">
    <location>
        <begin position="20"/>
        <end position="38"/>
    </location>
</feature>
<evidence type="ECO:0000256" key="1">
    <source>
        <dbReference type="ARBA" id="ARBA00004141"/>
    </source>
</evidence>
<dbReference type="NCBIfam" id="TIGR03057">
    <property type="entry name" value="xxxLxxG_by_4"/>
    <property type="match status" value="2"/>
</dbReference>
<feature type="transmembrane region" description="Helical" evidence="5">
    <location>
        <begin position="610"/>
        <end position="637"/>
    </location>
</feature>
<evidence type="ECO:0000256" key="2">
    <source>
        <dbReference type="ARBA" id="ARBA00022692"/>
    </source>
</evidence>
<dbReference type="PANTHER" id="PTHR43077">
    <property type="entry name" value="TRANSPORT PERMEASE YVFS-RELATED"/>
    <property type="match status" value="1"/>
</dbReference>